<evidence type="ECO:0000313" key="1">
    <source>
        <dbReference type="EMBL" id="CAH4028993.1"/>
    </source>
</evidence>
<proteinExistence type="predicted"/>
<accession>A0A9P0XBH9</accession>
<protein>
    <submittedName>
        <fullName evidence="1">Uncharacterized protein</fullName>
    </submittedName>
</protein>
<organism evidence="1 2">
    <name type="scientific">Pieris brassicae</name>
    <name type="common">White butterfly</name>
    <name type="synonym">Large white butterfly</name>
    <dbReference type="NCBI Taxonomy" id="7116"/>
    <lineage>
        <taxon>Eukaryota</taxon>
        <taxon>Metazoa</taxon>
        <taxon>Ecdysozoa</taxon>
        <taxon>Arthropoda</taxon>
        <taxon>Hexapoda</taxon>
        <taxon>Insecta</taxon>
        <taxon>Pterygota</taxon>
        <taxon>Neoptera</taxon>
        <taxon>Endopterygota</taxon>
        <taxon>Lepidoptera</taxon>
        <taxon>Glossata</taxon>
        <taxon>Ditrysia</taxon>
        <taxon>Papilionoidea</taxon>
        <taxon>Pieridae</taxon>
        <taxon>Pierinae</taxon>
        <taxon>Pieris</taxon>
    </lineage>
</organism>
<dbReference type="EMBL" id="CALOZG010000006">
    <property type="protein sequence ID" value="CAH4028993.1"/>
    <property type="molecule type" value="Genomic_DNA"/>
</dbReference>
<name>A0A9P0XBH9_PIEBR</name>
<gene>
    <name evidence="1" type="ORF">PIBRA_LOCUS5784</name>
</gene>
<dbReference type="Proteomes" id="UP001152562">
    <property type="component" value="Unassembled WGS sequence"/>
</dbReference>
<dbReference type="AlphaFoldDB" id="A0A9P0XBH9"/>
<evidence type="ECO:0000313" key="2">
    <source>
        <dbReference type="Proteomes" id="UP001152562"/>
    </source>
</evidence>
<reference evidence="1" key="1">
    <citation type="submission" date="2022-05" db="EMBL/GenBank/DDBJ databases">
        <authorList>
            <person name="Okamura Y."/>
        </authorList>
    </citation>
    <scope>NUCLEOTIDE SEQUENCE</scope>
</reference>
<sequence length="109" mass="12434">MPISLQNFGQKHTANHLINRSPARALKGNSPHEKWVDRTPPGNYLNIFGNRAFVMNRNRRGKFRAKATEGVFSGMRRSDVAISRDVKVIEKMHFCGTPAEKRKDLNSRT</sequence>
<keyword evidence="2" id="KW-1185">Reference proteome</keyword>
<comment type="caution">
    <text evidence="1">The sequence shown here is derived from an EMBL/GenBank/DDBJ whole genome shotgun (WGS) entry which is preliminary data.</text>
</comment>